<organism evidence="10 11">
    <name type="scientific">Rhodofomes roseus</name>
    <dbReference type="NCBI Taxonomy" id="34475"/>
    <lineage>
        <taxon>Eukaryota</taxon>
        <taxon>Fungi</taxon>
        <taxon>Dikarya</taxon>
        <taxon>Basidiomycota</taxon>
        <taxon>Agaricomycotina</taxon>
        <taxon>Agaricomycetes</taxon>
        <taxon>Polyporales</taxon>
        <taxon>Rhodofomes</taxon>
    </lineage>
</organism>
<evidence type="ECO:0000256" key="7">
    <source>
        <dbReference type="ARBA" id="ARBA00023136"/>
    </source>
</evidence>
<comment type="caution">
    <text evidence="10">The sequence shown here is derived from an EMBL/GenBank/DDBJ whole genome shotgun (WGS) entry which is preliminary data.</text>
</comment>
<feature type="transmembrane region" description="Helical" evidence="8">
    <location>
        <begin position="66"/>
        <end position="84"/>
    </location>
</feature>
<dbReference type="Pfam" id="PF02535">
    <property type="entry name" value="Zip"/>
    <property type="match status" value="1"/>
</dbReference>
<evidence type="ECO:0000313" key="10">
    <source>
        <dbReference type="EMBL" id="TFY61621.1"/>
    </source>
</evidence>
<evidence type="ECO:0000256" key="4">
    <source>
        <dbReference type="ARBA" id="ARBA00022692"/>
    </source>
</evidence>
<feature type="transmembrane region" description="Helical" evidence="8">
    <location>
        <begin position="216"/>
        <end position="243"/>
    </location>
</feature>
<protein>
    <submittedName>
        <fullName evidence="10">Uncharacterized protein</fullName>
    </submittedName>
</protein>
<reference evidence="10 11" key="1">
    <citation type="submission" date="2019-01" db="EMBL/GenBank/DDBJ databases">
        <title>Genome sequencing of the rare red list fungi Fomitopsis rosea.</title>
        <authorList>
            <person name="Buettner E."/>
            <person name="Kellner H."/>
        </authorList>
    </citation>
    <scope>NUCLEOTIDE SEQUENCE [LARGE SCALE GENOMIC DNA]</scope>
    <source>
        <strain evidence="10 11">DSM 105464</strain>
    </source>
</reference>
<feature type="transmembrane region" description="Helical" evidence="8">
    <location>
        <begin position="26"/>
        <end position="45"/>
    </location>
</feature>
<sequence length="377" mass="40295">MRAHRLQARDDGVDCTGGTGAHSYTGLRIASVFIILATSLFGALFPVLARRHRILGLYIPETAFKVAKYFGSGVIIATAFIHLLDPATQELTSPCLSPAWQEYPYAMAICLGSIFMIFIVELIAFRWGTAVLARVGLKHDAHGHGLATGSHSAHGPEVRPAGAAGAVAPNKLEYVDVEDVRGDDHTLRDPEKASEKHAAHEHTHEHGMHGVLSDSAIAQIIGIAILEFGVLLHSVFVGLTLAVDEEFKVLFIVIIFHQTFEGLGVGSRLAYMELPKKYAYVPVVGAVLFGITTPIGIAAGLGVRSTYNPGSATASIVSGVLDAFSAGILIYTALVELLAHEFIFNKEMIEGDNKQLVFAIGCMMLGAGLMALLGKWA</sequence>
<dbReference type="AlphaFoldDB" id="A0A4Y9YJJ9"/>
<feature type="region of interest" description="Disordered" evidence="9">
    <location>
        <begin position="183"/>
        <end position="205"/>
    </location>
</feature>
<feature type="transmembrane region" description="Helical" evidence="8">
    <location>
        <begin position="249"/>
        <end position="271"/>
    </location>
</feature>
<dbReference type="NCBIfam" id="TIGR00820">
    <property type="entry name" value="zip"/>
    <property type="match status" value="1"/>
</dbReference>
<dbReference type="InterPro" id="IPR003689">
    <property type="entry name" value="ZIP"/>
</dbReference>
<dbReference type="PANTHER" id="PTHR11040">
    <property type="entry name" value="ZINC/IRON TRANSPORTER"/>
    <property type="match status" value="1"/>
</dbReference>
<dbReference type="Proteomes" id="UP000298390">
    <property type="component" value="Unassembled WGS sequence"/>
</dbReference>
<feature type="transmembrane region" description="Helical" evidence="8">
    <location>
        <begin position="323"/>
        <end position="344"/>
    </location>
</feature>
<gene>
    <name evidence="10" type="ORF">EVJ58_g4399</name>
</gene>
<evidence type="ECO:0000313" key="11">
    <source>
        <dbReference type="Proteomes" id="UP000298390"/>
    </source>
</evidence>
<dbReference type="PANTHER" id="PTHR11040:SF32">
    <property type="entry name" value="ZINC-REGULATED TRANSPORTER 1"/>
    <property type="match status" value="1"/>
</dbReference>
<comment type="similarity">
    <text evidence="2 8">Belongs to the ZIP transporter (TC 2.A.5) family.</text>
</comment>
<dbReference type="EMBL" id="SEKV01000200">
    <property type="protein sequence ID" value="TFY61621.1"/>
    <property type="molecule type" value="Genomic_DNA"/>
</dbReference>
<keyword evidence="4 8" id="KW-0812">Transmembrane</keyword>
<keyword evidence="6 8" id="KW-0406">Ion transport</keyword>
<evidence type="ECO:0000256" key="3">
    <source>
        <dbReference type="ARBA" id="ARBA00022448"/>
    </source>
</evidence>
<keyword evidence="5 8" id="KW-1133">Transmembrane helix</keyword>
<name>A0A4Y9YJJ9_9APHY</name>
<keyword evidence="7 8" id="KW-0472">Membrane</keyword>
<feature type="transmembrane region" description="Helical" evidence="8">
    <location>
        <begin position="356"/>
        <end position="374"/>
    </location>
</feature>
<evidence type="ECO:0000256" key="8">
    <source>
        <dbReference type="RuleBase" id="RU362088"/>
    </source>
</evidence>
<evidence type="ECO:0000256" key="5">
    <source>
        <dbReference type="ARBA" id="ARBA00022989"/>
    </source>
</evidence>
<evidence type="ECO:0000256" key="6">
    <source>
        <dbReference type="ARBA" id="ARBA00023065"/>
    </source>
</evidence>
<dbReference type="GO" id="GO:0005886">
    <property type="term" value="C:plasma membrane"/>
    <property type="evidence" value="ECO:0007669"/>
    <property type="project" value="TreeGrafter"/>
</dbReference>
<evidence type="ECO:0000256" key="9">
    <source>
        <dbReference type="SAM" id="MobiDB-lite"/>
    </source>
</evidence>
<proteinExistence type="inferred from homology"/>
<dbReference type="STRING" id="34475.A0A4Y9YJJ9"/>
<comment type="subcellular location">
    <subcellularLocation>
        <location evidence="1 8">Membrane</location>
        <topology evidence="1 8">Multi-pass membrane protein</topology>
    </subcellularLocation>
</comment>
<evidence type="ECO:0000256" key="2">
    <source>
        <dbReference type="ARBA" id="ARBA00006939"/>
    </source>
</evidence>
<evidence type="ECO:0000256" key="1">
    <source>
        <dbReference type="ARBA" id="ARBA00004141"/>
    </source>
</evidence>
<feature type="transmembrane region" description="Helical" evidence="8">
    <location>
        <begin position="104"/>
        <end position="125"/>
    </location>
</feature>
<keyword evidence="3 8" id="KW-0813">Transport</keyword>
<feature type="transmembrane region" description="Helical" evidence="8">
    <location>
        <begin position="278"/>
        <end position="303"/>
    </location>
</feature>
<dbReference type="GO" id="GO:0005385">
    <property type="term" value="F:zinc ion transmembrane transporter activity"/>
    <property type="evidence" value="ECO:0007669"/>
    <property type="project" value="InterPro"/>
</dbReference>
<dbReference type="InterPro" id="IPR004698">
    <property type="entry name" value="Zn/Fe_permease_fun/pln"/>
</dbReference>
<accession>A0A4Y9YJJ9</accession>